<comment type="caution">
    <text evidence="1">The sequence shown here is derived from an EMBL/GenBank/DDBJ whole genome shotgun (WGS) entry which is preliminary data.</text>
</comment>
<protein>
    <submittedName>
        <fullName evidence="1">Uncharacterized protein</fullName>
    </submittedName>
</protein>
<dbReference type="Proteomes" id="UP000679779">
    <property type="component" value="Unassembled WGS sequence"/>
</dbReference>
<proteinExistence type="predicted"/>
<dbReference type="AlphaFoldDB" id="A0A919XIR2"/>
<name>A0A919XIR2_9BACL</name>
<accession>A0A919XIR2</accession>
<keyword evidence="2" id="KW-1185">Reference proteome</keyword>
<evidence type="ECO:0000313" key="1">
    <source>
        <dbReference type="EMBL" id="GIO33666.1"/>
    </source>
</evidence>
<reference evidence="1" key="1">
    <citation type="submission" date="2021-03" db="EMBL/GenBank/DDBJ databases">
        <title>Antimicrobial resistance genes in bacteria isolated from Japanese honey, and their potential for conferring macrolide and lincosamide resistance in the American foulbrood pathogen Paenibacillus larvae.</title>
        <authorList>
            <person name="Okamoto M."/>
            <person name="Kumagai M."/>
            <person name="Kanamori H."/>
            <person name="Takamatsu D."/>
        </authorList>
    </citation>
    <scope>NUCLEOTIDE SEQUENCE</scope>
    <source>
        <strain evidence="1">J2TS6</strain>
    </source>
</reference>
<evidence type="ECO:0000313" key="2">
    <source>
        <dbReference type="Proteomes" id="UP000679779"/>
    </source>
</evidence>
<gene>
    <name evidence="1" type="ORF">J2TS6_48070</name>
</gene>
<organism evidence="1 2">
    <name type="scientific">Paenibacillus albilobatus</name>
    <dbReference type="NCBI Taxonomy" id="2716884"/>
    <lineage>
        <taxon>Bacteria</taxon>
        <taxon>Bacillati</taxon>
        <taxon>Bacillota</taxon>
        <taxon>Bacilli</taxon>
        <taxon>Bacillales</taxon>
        <taxon>Paenibacillaceae</taxon>
        <taxon>Paenibacillus</taxon>
    </lineage>
</organism>
<sequence>MEQNFAKITGKITKGIKIRESSIEVKLIFPLKAALPHLVFLSNNQSEEVNVILPTHKCPLILKKKTCTSFTSAAGR</sequence>
<dbReference type="EMBL" id="BORQ01000007">
    <property type="protein sequence ID" value="GIO33666.1"/>
    <property type="molecule type" value="Genomic_DNA"/>
</dbReference>